<dbReference type="SUPFAM" id="SSF53795">
    <property type="entry name" value="PEP carboxykinase-like"/>
    <property type="match status" value="1"/>
</dbReference>
<dbReference type="PANTHER" id="PTHR30305">
    <property type="entry name" value="PROTEIN YJDM-RELATED"/>
    <property type="match status" value="1"/>
</dbReference>
<sequence>MTRTLTAQDLFDKLRQRLDLHWVTQPGDHDAAVLSDRDMSARPALAGYLNLIHPNRVQVLGVEELDYLASLPADSRGDTIAAIFRPDLLAIVVGGAHDIPNDLAEAAAQAGKPLLASGKSSYELVNFLQYHISRVLARRCTMHGVFMEVFTIGVLISGDAGSGKSELALELLNRGHRLIADDAPEFTQISPEIIDGSCPEVIQDCLEVRGLGVLNVREMFGDATIKLNKFLRLIIHLKIPEDASRPPEVDRLRGDATTRRVLDLDIPQITLPVLAGRNMAVIAEAAVRDFMLRMKGYDATAAFIERHSRILRGQLSPWEE</sequence>
<evidence type="ECO:0000256" key="9">
    <source>
        <dbReference type="ARBA" id="ARBA00022777"/>
    </source>
</evidence>
<evidence type="ECO:0000256" key="5">
    <source>
        <dbReference type="ARBA" id="ARBA00022527"/>
    </source>
</evidence>
<comment type="subunit">
    <text evidence="4 14">Homohexamer.</text>
</comment>
<dbReference type="AlphaFoldDB" id="A0A5N0TG07"/>
<comment type="catalytic activity">
    <reaction evidence="13 14">
        <text>[HPr protein]-O-phospho-L-serine + phosphate + H(+) = [HPr protein]-L-serine + diphosphate</text>
        <dbReference type="Rhea" id="RHEA:46604"/>
        <dbReference type="Rhea" id="RHEA-COMP:11602"/>
        <dbReference type="Rhea" id="RHEA-COMP:11603"/>
        <dbReference type="ChEBI" id="CHEBI:15378"/>
        <dbReference type="ChEBI" id="CHEBI:29999"/>
        <dbReference type="ChEBI" id="CHEBI:33019"/>
        <dbReference type="ChEBI" id="CHEBI:43474"/>
        <dbReference type="ChEBI" id="CHEBI:83421"/>
    </reaction>
</comment>
<feature type="region of interest" description="Important for the catalytic mechanism of dephosphorylation" evidence="14">
    <location>
        <begin position="272"/>
        <end position="277"/>
    </location>
</feature>
<feature type="binding site" evidence="14">
    <location>
        <begin position="158"/>
        <end position="165"/>
    </location>
    <ligand>
        <name>ATP</name>
        <dbReference type="ChEBI" id="CHEBI:30616"/>
    </ligand>
</feature>
<name>A0A5N0TG07_9GAMM</name>
<dbReference type="EC" id="2.7.11.-" evidence="14"/>
<dbReference type="EC" id="2.7.4.-" evidence="14"/>
<feature type="region of interest" description="Important for the catalytic mechanism of both phosphorylation and dephosphorylation" evidence="14">
    <location>
        <begin position="206"/>
        <end position="215"/>
    </location>
</feature>
<dbReference type="GO" id="GO:0000287">
    <property type="term" value="F:magnesium ion binding"/>
    <property type="evidence" value="ECO:0007669"/>
    <property type="project" value="UniProtKB-UniRule"/>
</dbReference>
<evidence type="ECO:0000259" key="15">
    <source>
        <dbReference type="Pfam" id="PF02603"/>
    </source>
</evidence>
<keyword evidence="9 14" id="KW-0418">Kinase</keyword>
<dbReference type="Gene3D" id="3.40.50.300">
    <property type="entry name" value="P-loop containing nucleotide triphosphate hydrolases"/>
    <property type="match status" value="1"/>
</dbReference>
<dbReference type="Proteomes" id="UP000325372">
    <property type="component" value="Unassembled WGS sequence"/>
</dbReference>
<gene>
    <name evidence="14 17" type="primary">hprK</name>
    <name evidence="17" type="ORF">F3N42_03485</name>
</gene>
<dbReference type="RefSeq" id="WP_150862984.1">
    <property type="nucleotide sequence ID" value="NZ_VYXP01000002.1"/>
</dbReference>
<feature type="domain" description="HPr kinase/phosphorylase C-terminal" evidence="16">
    <location>
        <begin position="136"/>
        <end position="306"/>
    </location>
</feature>
<comment type="similarity">
    <text evidence="3 14">Belongs to the HPrK/P family.</text>
</comment>
<dbReference type="InterPro" id="IPR011104">
    <property type="entry name" value="Hpr_kin/Pase_C"/>
</dbReference>
<dbReference type="NCBIfam" id="TIGR00679">
    <property type="entry name" value="hpr-ser"/>
    <property type="match status" value="1"/>
</dbReference>
<evidence type="ECO:0000256" key="14">
    <source>
        <dbReference type="HAMAP-Rule" id="MF_01249"/>
    </source>
</evidence>
<evidence type="ECO:0000256" key="7">
    <source>
        <dbReference type="ARBA" id="ARBA00022723"/>
    </source>
</evidence>
<comment type="cofactor">
    <cofactor evidence="2 14">
        <name>Mg(2+)</name>
        <dbReference type="ChEBI" id="CHEBI:18420"/>
    </cofactor>
</comment>
<feature type="binding site" evidence="14">
    <location>
        <position position="207"/>
    </location>
    <ligand>
        <name>Mg(2+)</name>
        <dbReference type="ChEBI" id="CHEBI:18420"/>
    </ligand>
</feature>
<dbReference type="Pfam" id="PF07475">
    <property type="entry name" value="Hpr_kinase_C"/>
    <property type="match status" value="1"/>
</dbReference>
<dbReference type="InterPro" id="IPR011126">
    <property type="entry name" value="Hpr_kin/Pase_Hpr_N"/>
</dbReference>
<keyword evidence="12 14" id="KW-0511">Multifunctional enzyme</keyword>
<comment type="function">
    <text evidence="14">Catalyzes the ATP- as well as the pyrophosphate-dependent phosphorylation of a specific serine residue in HPr, a phosphocarrier protein of the phosphoenolpyruvate-dependent sugar phosphotransferase system (PTS). HprK/P also catalyzes the pyrophosphate-producing, inorganic phosphate-dependent dephosphorylation (phosphorolysis) of seryl-phosphorylated HPr (P-Ser-HPr).</text>
</comment>
<protein>
    <recommendedName>
        <fullName evidence="14">HPr kinase/phosphorylase</fullName>
        <shortName evidence="14">HPrK/P</shortName>
        <ecNumber evidence="14">2.7.11.-</ecNumber>
        <ecNumber evidence="14">2.7.4.-</ecNumber>
    </recommendedName>
    <alternativeName>
        <fullName evidence="14">HPr(Ser) kinase/phosphorylase</fullName>
    </alternativeName>
</protein>
<dbReference type="GO" id="GO:0004712">
    <property type="term" value="F:protein serine/threonine/tyrosine kinase activity"/>
    <property type="evidence" value="ECO:0007669"/>
    <property type="project" value="UniProtKB-UniRule"/>
</dbReference>
<evidence type="ECO:0000256" key="10">
    <source>
        <dbReference type="ARBA" id="ARBA00022840"/>
    </source>
</evidence>
<dbReference type="Pfam" id="PF02603">
    <property type="entry name" value="Hpr_kinase_N"/>
    <property type="match status" value="1"/>
</dbReference>
<dbReference type="GO" id="GO:0000155">
    <property type="term" value="F:phosphorelay sensor kinase activity"/>
    <property type="evidence" value="ECO:0007669"/>
    <property type="project" value="InterPro"/>
</dbReference>
<keyword evidence="11 14" id="KW-0460">Magnesium</keyword>
<evidence type="ECO:0000256" key="13">
    <source>
        <dbReference type="ARBA" id="ARBA00047657"/>
    </source>
</evidence>
<keyword evidence="6 14" id="KW-0808">Transferase</keyword>
<feature type="domain" description="HPr(Ser) kinase/phosphorylase N-terminal" evidence="15">
    <location>
        <begin position="6"/>
        <end position="130"/>
    </location>
</feature>
<evidence type="ECO:0000256" key="1">
    <source>
        <dbReference type="ARBA" id="ARBA00001120"/>
    </source>
</evidence>
<dbReference type="EMBL" id="VYXP01000002">
    <property type="protein sequence ID" value="KAA9133424.1"/>
    <property type="molecule type" value="Genomic_DNA"/>
</dbReference>
<dbReference type="Gene3D" id="3.40.1390.20">
    <property type="entry name" value="HprK N-terminal domain-like"/>
    <property type="match status" value="1"/>
</dbReference>
<proteinExistence type="inferred from homology"/>
<keyword evidence="7 14" id="KW-0479">Metal-binding</keyword>
<comment type="caution">
    <text evidence="17">The sequence shown here is derived from an EMBL/GenBank/DDBJ whole genome shotgun (WGS) entry which is preliminary data.</text>
</comment>
<dbReference type="PANTHER" id="PTHR30305:SF1">
    <property type="entry name" value="HPR KINASE_PHOSPHORYLASE"/>
    <property type="match status" value="1"/>
</dbReference>
<keyword evidence="5 14" id="KW-0723">Serine/threonine-protein kinase</keyword>
<dbReference type="InterPro" id="IPR028979">
    <property type="entry name" value="Ser_kin/Pase_Hpr-like_N_sf"/>
</dbReference>
<evidence type="ECO:0000313" key="17">
    <source>
        <dbReference type="EMBL" id="KAA9133424.1"/>
    </source>
</evidence>
<comment type="domain">
    <text evidence="14">The Walker A ATP-binding motif also binds Pi and PPi.</text>
</comment>
<evidence type="ECO:0000256" key="8">
    <source>
        <dbReference type="ARBA" id="ARBA00022741"/>
    </source>
</evidence>
<feature type="active site" evidence="14">
    <location>
        <position position="164"/>
    </location>
</feature>
<dbReference type="GO" id="GO:0005524">
    <property type="term" value="F:ATP binding"/>
    <property type="evidence" value="ECO:0007669"/>
    <property type="project" value="UniProtKB-UniRule"/>
</dbReference>
<evidence type="ECO:0000256" key="12">
    <source>
        <dbReference type="ARBA" id="ARBA00023268"/>
    </source>
</evidence>
<feature type="binding site" evidence="14">
    <location>
        <position position="165"/>
    </location>
    <ligand>
        <name>Mg(2+)</name>
        <dbReference type="ChEBI" id="CHEBI:18420"/>
    </ligand>
</feature>
<evidence type="ECO:0000256" key="4">
    <source>
        <dbReference type="ARBA" id="ARBA00011643"/>
    </source>
</evidence>
<comment type="miscellaneous">
    <text evidence="14">Both phosphorylation and phosphorolysis are carried out by the same active site and suggest a common mechanism for both reactions.</text>
</comment>
<keyword evidence="10 14" id="KW-0067">ATP-binding</keyword>
<feature type="active site" description="Proton acceptor; for phosphorylation activity. Proton donor; for dephosphorylation activity" evidence="14">
    <location>
        <position position="182"/>
    </location>
</feature>
<dbReference type="FunFam" id="3.40.50.300:FF:000174">
    <property type="entry name" value="HPr kinase/phosphorylase"/>
    <property type="match status" value="1"/>
</dbReference>
<comment type="catalytic activity">
    <reaction evidence="1 14">
        <text>[HPr protein]-L-serine + ATP = [HPr protein]-O-phospho-L-serine + ADP + H(+)</text>
        <dbReference type="Rhea" id="RHEA:46600"/>
        <dbReference type="Rhea" id="RHEA-COMP:11602"/>
        <dbReference type="Rhea" id="RHEA-COMP:11603"/>
        <dbReference type="ChEBI" id="CHEBI:15378"/>
        <dbReference type="ChEBI" id="CHEBI:29999"/>
        <dbReference type="ChEBI" id="CHEBI:30616"/>
        <dbReference type="ChEBI" id="CHEBI:83421"/>
        <dbReference type="ChEBI" id="CHEBI:456216"/>
    </reaction>
</comment>
<dbReference type="InterPro" id="IPR027417">
    <property type="entry name" value="P-loop_NTPase"/>
</dbReference>
<dbReference type="CDD" id="cd01918">
    <property type="entry name" value="HprK_C"/>
    <property type="match status" value="1"/>
</dbReference>
<evidence type="ECO:0000256" key="2">
    <source>
        <dbReference type="ARBA" id="ARBA00001946"/>
    </source>
</evidence>
<feature type="active site" evidence="14">
    <location>
        <position position="251"/>
    </location>
</feature>
<evidence type="ECO:0000256" key="11">
    <source>
        <dbReference type="ARBA" id="ARBA00022842"/>
    </source>
</evidence>
<evidence type="ECO:0000256" key="3">
    <source>
        <dbReference type="ARBA" id="ARBA00006883"/>
    </source>
</evidence>
<evidence type="ECO:0000259" key="16">
    <source>
        <dbReference type="Pfam" id="PF07475"/>
    </source>
</evidence>
<reference evidence="17 18" key="1">
    <citation type="submission" date="2019-09" db="EMBL/GenBank/DDBJ databases">
        <title>Wenzhouxiangella sp. Genome sequencing and assembly.</title>
        <authorList>
            <person name="Zhang R."/>
        </authorList>
    </citation>
    <scope>NUCLEOTIDE SEQUENCE [LARGE SCALE GENOMIC DNA]</scope>
    <source>
        <strain evidence="17 18">W260</strain>
    </source>
</reference>
<evidence type="ECO:0000313" key="18">
    <source>
        <dbReference type="Proteomes" id="UP000325372"/>
    </source>
</evidence>
<dbReference type="SUPFAM" id="SSF75138">
    <property type="entry name" value="HprK N-terminal domain-like"/>
    <property type="match status" value="1"/>
</dbReference>
<organism evidence="17 18">
    <name type="scientific">Marinihelvus fidelis</name>
    <dbReference type="NCBI Taxonomy" id="2613842"/>
    <lineage>
        <taxon>Bacteria</taxon>
        <taxon>Pseudomonadati</taxon>
        <taxon>Pseudomonadota</taxon>
        <taxon>Gammaproteobacteria</taxon>
        <taxon>Chromatiales</taxon>
        <taxon>Wenzhouxiangellaceae</taxon>
        <taxon>Marinihelvus</taxon>
    </lineage>
</organism>
<dbReference type="HAMAP" id="MF_01249">
    <property type="entry name" value="HPr_kinase"/>
    <property type="match status" value="1"/>
</dbReference>
<dbReference type="GO" id="GO:0006109">
    <property type="term" value="P:regulation of carbohydrate metabolic process"/>
    <property type="evidence" value="ECO:0007669"/>
    <property type="project" value="UniProtKB-UniRule"/>
</dbReference>
<keyword evidence="8 14" id="KW-0547">Nucleotide-binding</keyword>
<accession>A0A5N0TG07</accession>
<feature type="active site" evidence="14">
    <location>
        <position position="143"/>
    </location>
</feature>
<keyword evidence="18" id="KW-1185">Reference proteome</keyword>
<dbReference type="GO" id="GO:0004674">
    <property type="term" value="F:protein serine/threonine kinase activity"/>
    <property type="evidence" value="ECO:0007669"/>
    <property type="project" value="UniProtKB-KW"/>
</dbReference>
<evidence type="ECO:0000256" key="6">
    <source>
        <dbReference type="ARBA" id="ARBA00022679"/>
    </source>
</evidence>
<dbReference type="InterPro" id="IPR003755">
    <property type="entry name" value="HPr(Ser)_kin/Pase"/>
</dbReference>